<name>A0A1M7GGU2_9HYPH</name>
<dbReference type="RefSeq" id="WP_073012289.1">
    <property type="nucleotide sequence ID" value="NZ_FRBW01000002.1"/>
</dbReference>
<dbReference type="OrthoDB" id="8005993at2"/>
<organism evidence="4 5">
    <name type="scientific">Roseibium suaedae</name>
    <dbReference type="NCBI Taxonomy" id="735517"/>
    <lineage>
        <taxon>Bacteria</taxon>
        <taxon>Pseudomonadati</taxon>
        <taxon>Pseudomonadota</taxon>
        <taxon>Alphaproteobacteria</taxon>
        <taxon>Hyphomicrobiales</taxon>
        <taxon>Stappiaceae</taxon>
        <taxon>Roseibium</taxon>
    </lineage>
</organism>
<evidence type="ECO:0000256" key="2">
    <source>
        <dbReference type="SAM" id="Phobius"/>
    </source>
</evidence>
<dbReference type="Pfam" id="PF20072">
    <property type="entry name" value="DUF6468"/>
    <property type="match status" value="1"/>
</dbReference>
<keyword evidence="2" id="KW-1133">Transmembrane helix</keyword>
<keyword evidence="5" id="KW-1185">Reference proteome</keyword>
<proteinExistence type="predicted"/>
<keyword evidence="2" id="KW-0812">Transmembrane</keyword>
<evidence type="ECO:0000313" key="5">
    <source>
        <dbReference type="Proteomes" id="UP000186002"/>
    </source>
</evidence>
<dbReference type="InterPro" id="IPR045531">
    <property type="entry name" value="DUF6468"/>
</dbReference>
<gene>
    <name evidence="4" type="ORF">SAMN05444272_1918</name>
</gene>
<evidence type="ECO:0000259" key="3">
    <source>
        <dbReference type="Pfam" id="PF20072"/>
    </source>
</evidence>
<evidence type="ECO:0000313" key="4">
    <source>
        <dbReference type="EMBL" id="SHM15355.1"/>
    </source>
</evidence>
<dbReference type="EMBL" id="FRBW01000002">
    <property type="protein sequence ID" value="SHM15355.1"/>
    <property type="molecule type" value="Genomic_DNA"/>
</dbReference>
<keyword evidence="2" id="KW-0472">Membrane</keyword>
<reference evidence="4 5" key="1">
    <citation type="submission" date="2016-11" db="EMBL/GenBank/DDBJ databases">
        <authorList>
            <person name="Jaros S."/>
            <person name="Januszkiewicz K."/>
            <person name="Wedrychowicz H."/>
        </authorList>
    </citation>
    <scope>NUCLEOTIDE SEQUENCE [LARGE SCALE GENOMIC DNA]</scope>
    <source>
        <strain evidence="4 5">DSM 22153</strain>
    </source>
</reference>
<feature type="region of interest" description="Disordered" evidence="1">
    <location>
        <begin position="183"/>
        <end position="209"/>
    </location>
</feature>
<feature type="transmembrane region" description="Helical" evidence="2">
    <location>
        <begin position="6"/>
        <end position="26"/>
    </location>
</feature>
<accession>A0A1M7GGU2</accession>
<dbReference type="AlphaFoldDB" id="A0A1M7GGU2"/>
<protein>
    <recommendedName>
        <fullName evidence="3">DUF6468 domain-containing protein</fullName>
    </recommendedName>
</protein>
<evidence type="ECO:0000256" key="1">
    <source>
        <dbReference type="SAM" id="MobiDB-lite"/>
    </source>
</evidence>
<sequence length="228" mass="24776">MSLPLGMIIEGLVAVLLVVTIGYCWLLNHRLQRLRADEETLRATISELMTATEIAERAILGLKATASEADRSLGARLQDAEKLSHDLAEQVGEGERIFSRISQIAETVRGATAQRDAAAQEAAAHAAMMAQRQAYQEPMHHAQAHQAPMHQAPVHHAPAHHAPMHAQHAGYEQQAYAVAPQVQAQSMAVTPEPQARKRGLSTEDIRSAAAEATARLERFRKRSEGAAA</sequence>
<feature type="domain" description="DUF6468" evidence="3">
    <location>
        <begin position="34"/>
        <end position="109"/>
    </location>
</feature>
<dbReference type="STRING" id="735517.SAMN05444272_1918"/>
<dbReference type="Proteomes" id="UP000186002">
    <property type="component" value="Unassembled WGS sequence"/>
</dbReference>